<keyword evidence="1 3" id="KW-0378">Hydrolase</keyword>
<dbReference type="PROSITE" id="PS51257">
    <property type="entry name" value="PROKAR_LIPOPROTEIN"/>
    <property type="match status" value="1"/>
</dbReference>
<evidence type="ECO:0000313" key="3">
    <source>
        <dbReference type="EMBL" id="OEZ97650.1"/>
    </source>
</evidence>
<dbReference type="Pfam" id="PF10605">
    <property type="entry name" value="3HBOH"/>
    <property type="match status" value="1"/>
</dbReference>
<dbReference type="PIRSF" id="PIRSF011409">
    <property type="entry name" value="HObutyrate_olig_hydrol"/>
    <property type="match status" value="1"/>
</dbReference>
<proteinExistence type="predicted"/>
<accession>A0A1E7WGS5</accession>
<organism evidence="3 4">
    <name type="scientific">Duganella phyllosphaerae</name>
    <dbReference type="NCBI Taxonomy" id="762836"/>
    <lineage>
        <taxon>Bacteria</taxon>
        <taxon>Pseudomonadati</taxon>
        <taxon>Pseudomonadota</taxon>
        <taxon>Betaproteobacteria</taxon>
        <taxon>Burkholderiales</taxon>
        <taxon>Oxalobacteraceae</taxon>
        <taxon>Telluria group</taxon>
        <taxon>Duganella</taxon>
    </lineage>
</organism>
<sequence length="691" mass="72011">MKTTTLVTAVSAAVATMALAGCGSHGHHHQGEPNEAPRYLRGITVATYDGVADDLLTGGLGASGLSAAAPAPGYADPLNPTPAELRRNAIYFNYRAIADVNPTAGYGRLYGPNVDINGVPTTGEGKIAGTEYIAYADDGSGKQNVTVMVQIPDSFDVTNPCIITGASSGSRGVYGAIATSGEWGLTHKCAVAYTDKGTGTGLYTFEDDSVNLRNGVRAPRATAALNANFAPTITDAERAAFAAAYPGRIASKHAHSQQNPEKDWGMHVLQSVEFAFYALNEKYGEVSKDGKGRRVRFTPRNTITIGSSISNGAAAALLAAEQDRKGLITGLAVSEPQIQPKDATSYSVRQNGAPVTGQGKLLIDYSTYAALYQPCIAATAATAARCTALAAKGLLAGADLAAQQLDARARLRAYGWLPESDPLQATYSPTNVLVAVTYSFAYGRFAPTDKVCGFTFAPVDAAGLPTVFTPAQKAASFATQNGIIGTPIYEDSAGGARSYALGVSPSTNLADQSLDGFLCLRALATGIDPVNGNALTGALAEQSRRVRQGAAEVVANGKLNGKPAIIVHGRSDTMMVVNFTSRAYLGLNAAAEGSSSKLRYIEVTNGNHFDVLTTALPQYVIPLNVYLFRALDAMMAHLRSNAQLPPSQVVRTTTRPDNTVPLTEANLPPFVGAPAPANAITVSAATVDVPQ</sequence>
<keyword evidence="2" id="KW-0732">Signal</keyword>
<dbReference type="RefSeq" id="WP_070249695.1">
    <property type="nucleotide sequence ID" value="NZ_LROM01000096.1"/>
</dbReference>
<comment type="caution">
    <text evidence="3">The sequence shown here is derived from an EMBL/GenBank/DDBJ whole genome shotgun (WGS) entry which is preliminary data.</text>
</comment>
<dbReference type="GO" id="GO:0047989">
    <property type="term" value="F:hydroxybutyrate-dimer hydrolase activity"/>
    <property type="evidence" value="ECO:0007669"/>
    <property type="project" value="UniProtKB-EC"/>
</dbReference>
<evidence type="ECO:0000313" key="4">
    <source>
        <dbReference type="Proteomes" id="UP000175989"/>
    </source>
</evidence>
<dbReference type="PATRIC" id="fig|762836.4.peg.3586"/>
<dbReference type="EMBL" id="LROM01000096">
    <property type="protein sequence ID" value="OEZ97650.1"/>
    <property type="molecule type" value="Genomic_DNA"/>
</dbReference>
<dbReference type="GO" id="GO:0019605">
    <property type="term" value="P:butyrate metabolic process"/>
    <property type="evidence" value="ECO:0007669"/>
    <property type="project" value="InterPro"/>
</dbReference>
<evidence type="ECO:0000256" key="1">
    <source>
        <dbReference type="ARBA" id="ARBA00022801"/>
    </source>
</evidence>
<feature type="signal peptide" evidence="2">
    <location>
        <begin position="1"/>
        <end position="20"/>
    </location>
</feature>
<protein>
    <submittedName>
        <fullName evidence="3">D-(-)-3-hydroxybutyrate oligomer hydrolase</fullName>
        <ecNumber evidence="3">3.1.1.22</ecNumber>
    </submittedName>
</protein>
<reference evidence="4" key="1">
    <citation type="journal article" date="2016" name="Front. Microbiol.">
        <title>Molecular Keys to the Janthinobacterium and Duganella spp. Interaction with the Plant Pathogen Fusarium graminearum.</title>
        <authorList>
            <person name="Haack F.S."/>
            <person name="Poehlein A."/>
            <person name="Kroger C."/>
            <person name="Voigt C.A."/>
            <person name="Piepenbring M."/>
            <person name="Bode H.B."/>
            <person name="Daniel R."/>
            <person name="Schafer W."/>
            <person name="Streit W.R."/>
        </authorList>
    </citation>
    <scope>NUCLEOTIDE SEQUENCE [LARGE SCALE GENOMIC DNA]</scope>
    <source>
        <strain evidence="4">T54</strain>
    </source>
</reference>
<dbReference type="EC" id="3.1.1.22" evidence="3"/>
<gene>
    <name evidence="3" type="primary">phaZ2</name>
    <name evidence="3" type="ORF">DUPY_34830</name>
</gene>
<feature type="chain" id="PRO_5009207010" evidence="2">
    <location>
        <begin position="21"/>
        <end position="691"/>
    </location>
</feature>
<name>A0A1E7WGS5_9BURK</name>
<evidence type="ECO:0000256" key="2">
    <source>
        <dbReference type="SAM" id="SignalP"/>
    </source>
</evidence>
<keyword evidence="4" id="KW-1185">Reference proteome</keyword>
<dbReference type="GO" id="GO:0005615">
    <property type="term" value="C:extracellular space"/>
    <property type="evidence" value="ECO:0007669"/>
    <property type="project" value="InterPro"/>
</dbReference>
<dbReference type="Proteomes" id="UP000175989">
    <property type="component" value="Unassembled WGS sequence"/>
</dbReference>
<dbReference type="OrthoDB" id="4294477at2"/>
<dbReference type="InterPro" id="IPR016582">
    <property type="entry name" value="OHBut_olig_hydro_put"/>
</dbReference>
<dbReference type="AlphaFoldDB" id="A0A1E7WGS5"/>